<organism evidence="9 10">
    <name type="scientific">Ephemeroptericola cinctiostellae</name>
    <dbReference type="NCBI Taxonomy" id="2268024"/>
    <lineage>
        <taxon>Bacteria</taxon>
        <taxon>Pseudomonadati</taxon>
        <taxon>Pseudomonadota</taxon>
        <taxon>Betaproteobacteria</taxon>
        <taxon>Burkholderiales</taxon>
        <taxon>Burkholderiaceae</taxon>
        <taxon>Ephemeroptericola</taxon>
    </lineage>
</organism>
<dbReference type="Proteomes" id="UP000252182">
    <property type="component" value="Chromosome"/>
</dbReference>
<dbReference type="InterPro" id="IPR010971">
    <property type="entry name" value="UbiH/COQ6"/>
</dbReference>
<evidence type="ECO:0000313" key="10">
    <source>
        <dbReference type="Proteomes" id="UP000252182"/>
    </source>
</evidence>
<dbReference type="GO" id="GO:0016705">
    <property type="term" value="F:oxidoreductase activity, acting on paired donors, with incorporation or reduction of molecular oxygen"/>
    <property type="evidence" value="ECO:0007669"/>
    <property type="project" value="InterPro"/>
</dbReference>
<dbReference type="PROSITE" id="PS01304">
    <property type="entry name" value="UBIH"/>
    <property type="match status" value="1"/>
</dbReference>
<comment type="cofactor">
    <cofactor evidence="1">
        <name>FAD</name>
        <dbReference type="ChEBI" id="CHEBI:57692"/>
    </cofactor>
</comment>
<dbReference type="InterPro" id="IPR002938">
    <property type="entry name" value="FAD-bd"/>
</dbReference>
<dbReference type="Gene3D" id="3.50.50.60">
    <property type="entry name" value="FAD/NAD(P)-binding domain"/>
    <property type="match status" value="2"/>
</dbReference>
<reference evidence="10" key="1">
    <citation type="submission" date="2018-07" db="EMBL/GenBank/DDBJ databases">
        <authorList>
            <person name="Kim H."/>
        </authorList>
    </citation>
    <scope>NUCLEOTIDE SEQUENCE [LARGE SCALE GENOMIC DNA]</scope>
    <source>
        <strain evidence="10">F02</strain>
    </source>
</reference>
<dbReference type="InterPro" id="IPR051205">
    <property type="entry name" value="UbiH/COQ6_monooxygenase"/>
</dbReference>
<dbReference type="KEGG" id="hyf:DTO96_100850"/>
<evidence type="ECO:0000256" key="7">
    <source>
        <dbReference type="ARBA" id="ARBA00023033"/>
    </source>
</evidence>
<dbReference type="NCBIfam" id="TIGR01988">
    <property type="entry name" value="Ubi-OHases"/>
    <property type="match status" value="1"/>
</dbReference>
<evidence type="ECO:0000256" key="6">
    <source>
        <dbReference type="ARBA" id="ARBA00023002"/>
    </source>
</evidence>
<dbReference type="GO" id="GO:0004497">
    <property type="term" value="F:monooxygenase activity"/>
    <property type="evidence" value="ECO:0007669"/>
    <property type="project" value="UniProtKB-KW"/>
</dbReference>
<dbReference type="GO" id="GO:0071949">
    <property type="term" value="F:FAD binding"/>
    <property type="evidence" value="ECO:0007669"/>
    <property type="project" value="InterPro"/>
</dbReference>
<evidence type="ECO:0000256" key="3">
    <source>
        <dbReference type="ARBA" id="ARBA00005349"/>
    </source>
</evidence>
<dbReference type="UniPathway" id="UPA00232"/>
<keyword evidence="7" id="KW-0503">Monooxygenase</keyword>
<dbReference type="EC" id="1.14.13.-" evidence="9"/>
<dbReference type="AlphaFoldDB" id="A0A345D9U3"/>
<keyword evidence="6 9" id="KW-0560">Oxidoreductase</keyword>
<keyword evidence="4" id="KW-0285">Flavoprotein</keyword>
<evidence type="ECO:0000256" key="4">
    <source>
        <dbReference type="ARBA" id="ARBA00022630"/>
    </source>
</evidence>
<dbReference type="SUPFAM" id="SSF51905">
    <property type="entry name" value="FAD/NAD(P)-binding domain"/>
    <property type="match status" value="1"/>
</dbReference>
<protein>
    <submittedName>
        <fullName evidence="9">2-octaprenyl-3-methyl-6-methoxy-1,4-benzoquinol hydroxylase</fullName>
        <ecNumber evidence="9">1.14.13.-</ecNumber>
    </submittedName>
</protein>
<dbReference type="GO" id="GO:0006744">
    <property type="term" value="P:ubiquinone biosynthetic process"/>
    <property type="evidence" value="ECO:0007669"/>
    <property type="project" value="UniProtKB-UniPathway"/>
</dbReference>
<comment type="similarity">
    <text evidence="3">Belongs to the UbiH/COQ6 family.</text>
</comment>
<sequence length="401" mass="43657">MQTQFDVIVVGGGVAGNASALGLAQTGARVAHVCLDAPASSDGALDARIYALSNPNVSLLKRLRVWDALDATRMCSVSDMHIMGDSAQTQSGMGGQLHFSAYDTDMTELAWIVEQNNIQKALQMALRFVPNLTAFRTNASTLSVRDHGIDLTTHNGDVLSAPLLVGADGAHSWTRQALQIKHTFFDYEQHGVVANFACEKPHFNCAHQWFFNNGDVLALLPLPNQCASMVYSCKNPISAHIMSMNDAELAKHVSELSHNTLGALTTLTSAQAFPLKRMLAKKFIAPHTLLIGDAAHTVHPLAGQGLNLGLQDLSTWLDLMTQREPHRAINDPVLLRRYERARLAPTMEMQGVTHALHRLFQSPHPIARHARNAGMSLLDAAPPLKRRLIQAAMGQQTTDAP</sequence>
<dbReference type="PANTHER" id="PTHR43876">
    <property type="entry name" value="UBIQUINONE BIOSYNTHESIS MONOOXYGENASE COQ6, MITOCHONDRIAL"/>
    <property type="match status" value="1"/>
</dbReference>
<evidence type="ECO:0000313" key="9">
    <source>
        <dbReference type="EMBL" id="AXF85131.1"/>
    </source>
</evidence>
<evidence type="ECO:0000259" key="8">
    <source>
        <dbReference type="Pfam" id="PF01494"/>
    </source>
</evidence>
<proteinExistence type="inferred from homology"/>
<accession>A0A345D9U3</accession>
<feature type="domain" description="FAD-binding" evidence="8">
    <location>
        <begin position="5"/>
        <end position="320"/>
    </location>
</feature>
<comment type="pathway">
    <text evidence="2">Cofactor biosynthesis; ubiquinone biosynthesis.</text>
</comment>
<dbReference type="PANTHER" id="PTHR43876:SF7">
    <property type="entry name" value="UBIQUINONE BIOSYNTHESIS MONOOXYGENASE COQ6, MITOCHONDRIAL"/>
    <property type="match status" value="1"/>
</dbReference>
<gene>
    <name evidence="9" type="primary">ubiF</name>
    <name evidence="9" type="ORF">DTO96_100850</name>
</gene>
<name>A0A345D9U3_9BURK</name>
<dbReference type="InterPro" id="IPR018168">
    <property type="entry name" value="Ubi_Hdrlase_CS"/>
</dbReference>
<evidence type="ECO:0000256" key="2">
    <source>
        <dbReference type="ARBA" id="ARBA00004749"/>
    </source>
</evidence>
<keyword evidence="10" id="KW-1185">Reference proteome</keyword>
<dbReference type="OrthoDB" id="9769565at2"/>
<dbReference type="Pfam" id="PF01494">
    <property type="entry name" value="FAD_binding_3"/>
    <property type="match status" value="1"/>
</dbReference>
<dbReference type="EMBL" id="CP031124">
    <property type="protein sequence ID" value="AXF85131.1"/>
    <property type="molecule type" value="Genomic_DNA"/>
</dbReference>
<dbReference type="RefSeq" id="WP_114562364.1">
    <property type="nucleotide sequence ID" value="NZ_CP031124.1"/>
</dbReference>
<keyword evidence="5" id="KW-0274">FAD</keyword>
<dbReference type="InterPro" id="IPR036188">
    <property type="entry name" value="FAD/NAD-bd_sf"/>
</dbReference>
<evidence type="ECO:0000256" key="1">
    <source>
        <dbReference type="ARBA" id="ARBA00001974"/>
    </source>
</evidence>
<evidence type="ECO:0000256" key="5">
    <source>
        <dbReference type="ARBA" id="ARBA00022827"/>
    </source>
</evidence>
<dbReference type="PRINTS" id="PR00420">
    <property type="entry name" value="RNGMNOXGNASE"/>
</dbReference>